<comment type="similarity">
    <text evidence="7">Belongs to the TRAP transporter large permease family.</text>
</comment>
<sequence length="428" mass="45799">MSGYLTLLFLMLMFLGMPVAFAIGISAVMFYIFGPVPPEIAIQKITTATQSFPLLAVPLFVFAGHLMNASGITSRLISLSTVLTGWMRGGLAQVAIMLSALMGGVSGSAVADAAMEARILGPDMIKRGYTRGYTSAVIAVGSLITATIPPSIGLILYGFMGNVSIGRLFVGGIVPGVMMTIVLMGVAYIVARKRGYTAELKEIPSFKEIAVRAWECKWALMFPVLLIVGIRYGIFTPSEAGAFAVAYAIFVGIVVYRELSLEALLDALRHSVSDIGMIMLIIMFSSMIGYMITLEGVPQEAASFLVGITENRIALMLLLITFILVLGMFLESTVIVLLLTPILMPIIQRVGIDPVHFGLVMMTCVTLGGMTPPVGVAMFTVCGILKCPMDEYIKEALPLLAAVIALVMLMIVWPTSVLFLPNLVFGAG</sequence>
<keyword evidence="2" id="KW-1003">Cell membrane</keyword>
<dbReference type="AlphaFoldDB" id="A0A1W9KZI6"/>
<keyword evidence="6 7" id="KW-0472">Membrane</keyword>
<feature type="transmembrane region" description="Helical" evidence="7">
    <location>
        <begin position="92"/>
        <end position="115"/>
    </location>
</feature>
<feature type="transmembrane region" description="Helical" evidence="7">
    <location>
        <begin position="313"/>
        <end position="343"/>
    </location>
</feature>
<dbReference type="PANTHER" id="PTHR33362:SF4">
    <property type="entry name" value="2,3-DIKETO-L-GULONATE TRAP TRANSPORTER LARGE PERMEASE PROTEIN YIAN"/>
    <property type="match status" value="1"/>
</dbReference>
<feature type="transmembrane region" description="Helical" evidence="7">
    <location>
        <begin position="399"/>
        <end position="425"/>
    </location>
</feature>
<comment type="subunit">
    <text evidence="7">The complex comprises the extracytoplasmic solute receptor protein and the two transmembrane proteins.</text>
</comment>
<dbReference type="EMBL" id="MTEI01000001">
    <property type="protein sequence ID" value="OQW90144.1"/>
    <property type="molecule type" value="Genomic_DNA"/>
</dbReference>
<keyword evidence="5 7" id="KW-1133">Transmembrane helix</keyword>
<feature type="domain" description="TRAP C4-dicarboxylate transport system permease DctM subunit" evidence="8">
    <location>
        <begin position="8"/>
        <end position="414"/>
    </location>
</feature>
<evidence type="ECO:0000256" key="5">
    <source>
        <dbReference type="ARBA" id="ARBA00022989"/>
    </source>
</evidence>
<keyword evidence="4 7" id="KW-0812">Transmembrane</keyword>
<dbReference type="NCBIfam" id="TIGR00786">
    <property type="entry name" value="dctM"/>
    <property type="match status" value="1"/>
</dbReference>
<organism evidence="9 10">
    <name type="scientific">Rhodoferax ferrireducens</name>
    <dbReference type="NCBI Taxonomy" id="192843"/>
    <lineage>
        <taxon>Bacteria</taxon>
        <taxon>Pseudomonadati</taxon>
        <taxon>Pseudomonadota</taxon>
        <taxon>Betaproteobacteria</taxon>
        <taxon>Burkholderiales</taxon>
        <taxon>Comamonadaceae</taxon>
        <taxon>Rhodoferax</taxon>
    </lineage>
</organism>
<evidence type="ECO:0000256" key="7">
    <source>
        <dbReference type="RuleBase" id="RU369079"/>
    </source>
</evidence>
<feature type="transmembrane region" description="Helical" evidence="7">
    <location>
        <begin position="136"/>
        <end position="159"/>
    </location>
</feature>
<feature type="transmembrane region" description="Helical" evidence="7">
    <location>
        <begin position="165"/>
        <end position="191"/>
    </location>
</feature>
<dbReference type="GO" id="GO:0005886">
    <property type="term" value="C:plasma membrane"/>
    <property type="evidence" value="ECO:0007669"/>
    <property type="project" value="UniProtKB-SubCell"/>
</dbReference>
<dbReference type="InterPro" id="IPR004681">
    <property type="entry name" value="TRAP_DctM"/>
</dbReference>
<comment type="function">
    <text evidence="7">Part of the tripartite ATP-independent periplasmic (TRAP) transport system.</text>
</comment>
<dbReference type="PIRSF" id="PIRSF006066">
    <property type="entry name" value="HI0050"/>
    <property type="match status" value="1"/>
</dbReference>
<evidence type="ECO:0000256" key="1">
    <source>
        <dbReference type="ARBA" id="ARBA00004429"/>
    </source>
</evidence>
<protein>
    <recommendedName>
        <fullName evidence="7">TRAP transporter large permease protein</fullName>
    </recommendedName>
</protein>
<feature type="transmembrane region" description="Helical" evidence="7">
    <location>
        <begin position="216"/>
        <end position="234"/>
    </location>
</feature>
<gene>
    <name evidence="9" type="ORF">BWK72_02705</name>
</gene>
<evidence type="ECO:0000256" key="4">
    <source>
        <dbReference type="ARBA" id="ARBA00022692"/>
    </source>
</evidence>
<evidence type="ECO:0000256" key="3">
    <source>
        <dbReference type="ARBA" id="ARBA00022519"/>
    </source>
</evidence>
<evidence type="ECO:0000313" key="10">
    <source>
        <dbReference type="Proteomes" id="UP000192505"/>
    </source>
</evidence>
<evidence type="ECO:0000256" key="2">
    <source>
        <dbReference type="ARBA" id="ARBA00022475"/>
    </source>
</evidence>
<evidence type="ECO:0000259" key="8">
    <source>
        <dbReference type="Pfam" id="PF06808"/>
    </source>
</evidence>
<dbReference type="GO" id="GO:0022857">
    <property type="term" value="F:transmembrane transporter activity"/>
    <property type="evidence" value="ECO:0007669"/>
    <property type="project" value="UniProtKB-UniRule"/>
</dbReference>
<keyword evidence="7" id="KW-0813">Transport</keyword>
<feature type="transmembrane region" description="Helical" evidence="7">
    <location>
        <begin position="240"/>
        <end position="259"/>
    </location>
</feature>
<feature type="transmembrane region" description="Helical" evidence="7">
    <location>
        <begin position="271"/>
        <end position="293"/>
    </location>
</feature>
<name>A0A1W9KZI6_9BURK</name>
<accession>A0A1W9KZI6</accession>
<proteinExistence type="inferred from homology"/>
<feature type="transmembrane region" description="Helical" evidence="7">
    <location>
        <begin position="355"/>
        <end position="379"/>
    </location>
</feature>
<feature type="transmembrane region" description="Helical" evidence="7">
    <location>
        <begin position="6"/>
        <end position="33"/>
    </location>
</feature>
<keyword evidence="3 7" id="KW-0997">Cell inner membrane</keyword>
<dbReference type="InterPro" id="IPR010656">
    <property type="entry name" value="DctM"/>
</dbReference>
<dbReference type="PANTHER" id="PTHR33362">
    <property type="entry name" value="SIALIC ACID TRAP TRANSPORTER PERMEASE PROTEIN SIAT-RELATED"/>
    <property type="match status" value="1"/>
</dbReference>
<evidence type="ECO:0000313" key="9">
    <source>
        <dbReference type="EMBL" id="OQW90144.1"/>
    </source>
</evidence>
<evidence type="ECO:0000256" key="6">
    <source>
        <dbReference type="ARBA" id="ARBA00023136"/>
    </source>
</evidence>
<feature type="transmembrane region" description="Helical" evidence="7">
    <location>
        <begin position="54"/>
        <end position="72"/>
    </location>
</feature>
<dbReference type="Proteomes" id="UP000192505">
    <property type="component" value="Unassembled WGS sequence"/>
</dbReference>
<reference evidence="9 10" key="1">
    <citation type="submission" date="2017-01" db="EMBL/GenBank/DDBJ databases">
        <title>Novel large sulfur bacteria in the metagenomes of groundwater-fed chemosynthetic microbial mats in the Lake Huron basin.</title>
        <authorList>
            <person name="Sharrar A.M."/>
            <person name="Flood B.E."/>
            <person name="Bailey J.V."/>
            <person name="Jones D.S."/>
            <person name="Biddanda B."/>
            <person name="Ruberg S.A."/>
            <person name="Marcus D.N."/>
            <person name="Dick G.J."/>
        </authorList>
    </citation>
    <scope>NUCLEOTIDE SEQUENCE [LARGE SCALE GENOMIC DNA]</scope>
    <source>
        <strain evidence="9">A7</strain>
    </source>
</reference>
<comment type="caution">
    <text evidence="9">The sequence shown here is derived from an EMBL/GenBank/DDBJ whole genome shotgun (WGS) entry which is preliminary data.</text>
</comment>
<comment type="subcellular location">
    <subcellularLocation>
        <location evidence="1 7">Cell inner membrane</location>
        <topology evidence="1 7">Multi-pass membrane protein</topology>
    </subcellularLocation>
</comment>
<dbReference type="Pfam" id="PF06808">
    <property type="entry name" value="DctM"/>
    <property type="match status" value="1"/>
</dbReference>